<dbReference type="GeneID" id="19303308"/>
<evidence type="ECO:0000256" key="2">
    <source>
        <dbReference type="SAM" id="MobiDB-lite"/>
    </source>
</evidence>
<protein>
    <recommendedName>
        <fullName evidence="4">RlpA-like protein double-psi beta-barrel domain-containing protein</fullName>
    </recommendedName>
</protein>
<feature type="domain" description="RlpA-like protein double-psi beta-barrel" evidence="4">
    <location>
        <begin position="169"/>
        <end position="262"/>
    </location>
</feature>
<reference evidence="5 6" key="1">
    <citation type="journal article" date="2012" name="Science">
        <title>The Paleozoic origin of enzymatic lignin decomposition reconstructed from 31 fungal genomes.</title>
        <authorList>
            <person name="Floudas D."/>
            <person name="Binder M."/>
            <person name="Riley R."/>
            <person name="Barry K."/>
            <person name="Blanchette R.A."/>
            <person name="Henrissat B."/>
            <person name="Martinez A.T."/>
            <person name="Otillar R."/>
            <person name="Spatafora J.W."/>
            <person name="Yadav J.S."/>
            <person name="Aerts A."/>
            <person name="Benoit I."/>
            <person name="Boyd A."/>
            <person name="Carlson A."/>
            <person name="Copeland A."/>
            <person name="Coutinho P.M."/>
            <person name="de Vries R.P."/>
            <person name="Ferreira P."/>
            <person name="Findley K."/>
            <person name="Foster B."/>
            <person name="Gaskell J."/>
            <person name="Glotzer D."/>
            <person name="Gorecki P."/>
            <person name="Heitman J."/>
            <person name="Hesse C."/>
            <person name="Hori C."/>
            <person name="Igarashi K."/>
            <person name="Jurgens J.A."/>
            <person name="Kallen N."/>
            <person name="Kersten P."/>
            <person name="Kohler A."/>
            <person name="Kuees U."/>
            <person name="Kumar T.K.A."/>
            <person name="Kuo A."/>
            <person name="LaButti K."/>
            <person name="Larrondo L.F."/>
            <person name="Lindquist E."/>
            <person name="Ling A."/>
            <person name="Lombard V."/>
            <person name="Lucas S."/>
            <person name="Lundell T."/>
            <person name="Martin R."/>
            <person name="McLaughlin D.J."/>
            <person name="Morgenstern I."/>
            <person name="Morin E."/>
            <person name="Murat C."/>
            <person name="Nagy L.G."/>
            <person name="Nolan M."/>
            <person name="Ohm R.A."/>
            <person name="Patyshakuliyeva A."/>
            <person name="Rokas A."/>
            <person name="Ruiz-Duenas F.J."/>
            <person name="Sabat G."/>
            <person name="Salamov A."/>
            <person name="Samejima M."/>
            <person name="Schmutz J."/>
            <person name="Slot J.C."/>
            <person name="St John F."/>
            <person name="Stenlid J."/>
            <person name="Sun H."/>
            <person name="Sun S."/>
            <person name="Syed K."/>
            <person name="Tsang A."/>
            <person name="Wiebenga A."/>
            <person name="Young D."/>
            <person name="Pisabarro A."/>
            <person name="Eastwood D.C."/>
            <person name="Martin F."/>
            <person name="Cullen D."/>
            <person name="Grigoriev I.V."/>
            <person name="Hibbett D.S."/>
        </authorList>
    </citation>
    <scope>NUCLEOTIDE SEQUENCE [LARGE SCALE GENOMIC DNA]</scope>
    <source>
        <strain evidence="5 6">ATCC 11539</strain>
    </source>
</reference>
<dbReference type="SUPFAM" id="SSF50685">
    <property type="entry name" value="Barwin-like endoglucanases"/>
    <property type="match status" value="1"/>
</dbReference>
<feature type="compositionally biased region" description="Low complexity" evidence="2">
    <location>
        <begin position="107"/>
        <end position="162"/>
    </location>
</feature>
<dbReference type="STRING" id="670483.S7S073"/>
<feature type="compositionally biased region" description="Low complexity" evidence="2">
    <location>
        <begin position="72"/>
        <end position="90"/>
    </location>
</feature>
<evidence type="ECO:0000313" key="5">
    <source>
        <dbReference type="EMBL" id="EPQ60745.1"/>
    </source>
</evidence>
<dbReference type="RefSeq" id="XP_007861080.1">
    <property type="nucleotide sequence ID" value="XM_007862889.1"/>
</dbReference>
<dbReference type="Proteomes" id="UP000030669">
    <property type="component" value="Unassembled WGS sequence"/>
</dbReference>
<evidence type="ECO:0000259" key="4">
    <source>
        <dbReference type="Pfam" id="PF03330"/>
    </source>
</evidence>
<keyword evidence="1 3" id="KW-0732">Signal</keyword>
<dbReference type="PANTHER" id="PTHR31836:SF28">
    <property type="entry name" value="SRCR DOMAIN-CONTAINING PROTEIN-RELATED"/>
    <property type="match status" value="1"/>
</dbReference>
<dbReference type="InterPro" id="IPR051477">
    <property type="entry name" value="Expansin_CellWall"/>
</dbReference>
<dbReference type="Pfam" id="PF03330">
    <property type="entry name" value="DPBB_1"/>
    <property type="match status" value="1"/>
</dbReference>
<gene>
    <name evidence="5" type="ORF">GLOTRDRAFT_135372</name>
</gene>
<dbReference type="OrthoDB" id="623670at2759"/>
<dbReference type="HOGENOM" id="CLU_047639_2_0_1"/>
<dbReference type="InterPro" id="IPR036908">
    <property type="entry name" value="RlpA-like_sf"/>
</dbReference>
<feature type="chain" id="PRO_5004544313" description="RlpA-like protein double-psi beta-barrel domain-containing protein" evidence="3">
    <location>
        <begin position="20"/>
        <end position="273"/>
    </location>
</feature>
<dbReference type="AlphaFoldDB" id="S7S073"/>
<accession>S7S073</accession>
<evidence type="ECO:0000256" key="1">
    <source>
        <dbReference type="ARBA" id="ARBA00022729"/>
    </source>
</evidence>
<feature type="signal peptide" evidence="3">
    <location>
        <begin position="1"/>
        <end position="19"/>
    </location>
</feature>
<dbReference type="InterPro" id="IPR009009">
    <property type="entry name" value="RlpA-like_DPBB"/>
</dbReference>
<dbReference type="EMBL" id="KB469296">
    <property type="protein sequence ID" value="EPQ60745.1"/>
    <property type="molecule type" value="Genomic_DNA"/>
</dbReference>
<dbReference type="eggNOG" id="ENOG502S2E4">
    <property type="taxonomic scope" value="Eukaryota"/>
</dbReference>
<name>S7S073_GLOTA</name>
<proteinExistence type="predicted"/>
<dbReference type="SMR" id="S7S073"/>
<feature type="region of interest" description="Disordered" evidence="2">
    <location>
        <begin position="107"/>
        <end position="165"/>
    </location>
</feature>
<evidence type="ECO:0000256" key="3">
    <source>
        <dbReference type="SAM" id="SignalP"/>
    </source>
</evidence>
<dbReference type="Gene3D" id="2.40.40.10">
    <property type="entry name" value="RlpA-like domain"/>
    <property type="match status" value="1"/>
</dbReference>
<sequence>MSVLAKSLFLLSLALYVSALATPRVARNAFEHHHLAARAAVPVTVAEAVSAPPAVTATPRRLRKRANGRCKAPASSSAASSTPVSSSAPASIVNVAPSPSLASSSIAAPATSATPEATSSSEAPAPTSAAPQTSAAPAPTSSSQAPATTSASSSGDSSNSPSFLIGTQTGQGTFYETGLGACGITNTDTDYIAAVSHLLFDAFPGYNGVNPNSNPICGKKVTATYQGKSVTVAITDRCTGCALTDLDFSPSAFTQLADEAVGRLSGMTWVWDS</sequence>
<dbReference type="CDD" id="cd22191">
    <property type="entry name" value="DPBB_RlpA_EXP_N-like"/>
    <property type="match status" value="1"/>
</dbReference>
<organism evidence="5 6">
    <name type="scientific">Gloeophyllum trabeum (strain ATCC 11539 / FP-39264 / Madison 617)</name>
    <name type="common">Brown rot fungus</name>
    <dbReference type="NCBI Taxonomy" id="670483"/>
    <lineage>
        <taxon>Eukaryota</taxon>
        <taxon>Fungi</taxon>
        <taxon>Dikarya</taxon>
        <taxon>Basidiomycota</taxon>
        <taxon>Agaricomycotina</taxon>
        <taxon>Agaricomycetes</taxon>
        <taxon>Gloeophyllales</taxon>
        <taxon>Gloeophyllaceae</taxon>
        <taxon>Gloeophyllum</taxon>
    </lineage>
</organism>
<feature type="region of interest" description="Disordered" evidence="2">
    <location>
        <begin position="56"/>
        <end position="90"/>
    </location>
</feature>
<dbReference type="OMA" id="WETVTDI"/>
<evidence type="ECO:0000313" key="6">
    <source>
        <dbReference type="Proteomes" id="UP000030669"/>
    </source>
</evidence>
<keyword evidence="6" id="KW-1185">Reference proteome</keyword>
<dbReference type="KEGG" id="gtr:GLOTRDRAFT_135372"/>
<dbReference type="PANTHER" id="PTHR31836">
    <property type="match status" value="1"/>
</dbReference>